<dbReference type="Proteomes" id="UP000601768">
    <property type="component" value="Unassembled WGS sequence"/>
</dbReference>
<dbReference type="EMBL" id="JACNEP010000003">
    <property type="protein sequence ID" value="MBC3765350.1"/>
    <property type="molecule type" value="Genomic_DNA"/>
</dbReference>
<feature type="chain" id="PRO_5035233693" evidence="1">
    <location>
        <begin position="24"/>
        <end position="296"/>
    </location>
</feature>
<proteinExistence type="predicted"/>
<keyword evidence="1" id="KW-0732">Signal</keyword>
<dbReference type="RefSeq" id="WP_186505822.1">
    <property type="nucleotide sequence ID" value="NZ_JACNEP010000003.1"/>
</dbReference>
<name>A0A8J6LYG9_9ALTE</name>
<dbReference type="InterPro" id="IPR002816">
    <property type="entry name" value="TraB/PrgY/GumN_fam"/>
</dbReference>
<comment type="caution">
    <text evidence="2">The sequence shown here is derived from an EMBL/GenBank/DDBJ whole genome shotgun (WGS) entry which is preliminary data.</text>
</comment>
<evidence type="ECO:0000313" key="2">
    <source>
        <dbReference type="EMBL" id="MBC3765350.1"/>
    </source>
</evidence>
<reference evidence="2" key="2">
    <citation type="submission" date="2020-08" db="EMBL/GenBank/DDBJ databases">
        <authorList>
            <person name="Lai Q."/>
        </authorList>
    </citation>
    <scope>NUCLEOTIDE SEQUENCE</scope>
    <source>
        <strain evidence="2">S27-2</strain>
    </source>
</reference>
<dbReference type="CDD" id="cd14789">
    <property type="entry name" value="Tiki"/>
    <property type="match status" value="1"/>
</dbReference>
<dbReference type="Pfam" id="PF01963">
    <property type="entry name" value="TraB_PrgY_gumN"/>
    <property type="match status" value="1"/>
</dbReference>
<evidence type="ECO:0000256" key="1">
    <source>
        <dbReference type="SAM" id="SignalP"/>
    </source>
</evidence>
<dbReference type="PANTHER" id="PTHR40590:SF1">
    <property type="entry name" value="CYTOPLASMIC PROTEIN"/>
    <property type="match status" value="1"/>
</dbReference>
<dbReference type="AlphaFoldDB" id="A0A8J6LYG9"/>
<sequence length="296" mass="34306">MNTRWKRTVFCLICLQITFPALANSPVWQVSKGNHHLFLAGTMHVLTKSDFPLPAPFEQAYLQADIIAFETDMSQLQTTEFQQKSMQLLTYENGTKLTDKLSANTRKNLIDYLQERQLNIEQLNHFKPSLMGVLLSLTELKKLGYSGEGVDQYFYTRSVRDKKQHVYFESPEQQLNYLASLGAGEEDKYIQYTLQDLKQFAPQLQQMRQNWRSGNYVQMAKDSLTPMQQDFPNIYQQLIFQRNLAWLPHLEQMLTTVPTELILVGALHLAGQDGLIKTLENKGYKVSEYKPKKQIN</sequence>
<feature type="signal peptide" evidence="1">
    <location>
        <begin position="1"/>
        <end position="23"/>
    </location>
</feature>
<keyword evidence="3" id="KW-1185">Reference proteome</keyword>
<dbReference type="PANTHER" id="PTHR40590">
    <property type="entry name" value="CYTOPLASMIC PROTEIN-RELATED"/>
    <property type="match status" value="1"/>
</dbReference>
<dbReference type="InterPro" id="IPR047111">
    <property type="entry name" value="YbaP-like"/>
</dbReference>
<accession>A0A8J6LYG9</accession>
<gene>
    <name evidence="2" type="ORF">H8B19_05645</name>
</gene>
<reference evidence="2" key="1">
    <citation type="journal article" date="2018" name="Int. J. Syst. Evol. Microbiol.">
        <title>Neptunicella marina gen. nov., sp. nov., isolated from surface seawater.</title>
        <authorList>
            <person name="Liu X."/>
            <person name="Lai Q."/>
            <person name="Du Y."/>
            <person name="Zhang X."/>
            <person name="Liu Z."/>
            <person name="Sun F."/>
            <person name="Shao Z."/>
        </authorList>
    </citation>
    <scope>NUCLEOTIDE SEQUENCE</scope>
    <source>
        <strain evidence="2">S27-2</strain>
    </source>
</reference>
<organism evidence="2 3">
    <name type="scientific">Neptunicella marina</name>
    <dbReference type="NCBI Taxonomy" id="2125989"/>
    <lineage>
        <taxon>Bacteria</taxon>
        <taxon>Pseudomonadati</taxon>
        <taxon>Pseudomonadota</taxon>
        <taxon>Gammaproteobacteria</taxon>
        <taxon>Alteromonadales</taxon>
        <taxon>Alteromonadaceae</taxon>
        <taxon>Neptunicella</taxon>
    </lineage>
</organism>
<evidence type="ECO:0000313" key="3">
    <source>
        <dbReference type="Proteomes" id="UP000601768"/>
    </source>
</evidence>
<protein>
    <submittedName>
        <fullName evidence="2">TraB/GumN family protein</fullName>
    </submittedName>
</protein>